<name>G9NAT9_HYPVG</name>
<evidence type="ECO:0000313" key="3">
    <source>
        <dbReference type="EMBL" id="EHK15950.1"/>
    </source>
</evidence>
<dbReference type="HOGENOM" id="CLU_066904_0_0_1"/>
<dbReference type="RefSeq" id="XP_013950156.1">
    <property type="nucleotide sequence ID" value="XM_014094681.1"/>
</dbReference>
<dbReference type="AlphaFoldDB" id="G9NAT9"/>
<dbReference type="OrthoDB" id="4939498at2759"/>
<feature type="region of interest" description="Disordered" evidence="2">
    <location>
        <begin position="138"/>
        <end position="315"/>
    </location>
</feature>
<dbReference type="eggNOG" id="ENOG502RKP5">
    <property type="taxonomic scope" value="Eukaryota"/>
</dbReference>
<proteinExistence type="predicted"/>
<dbReference type="STRING" id="413071.G9NAT9"/>
<dbReference type="EMBL" id="ABDF02000091">
    <property type="protein sequence ID" value="EHK15950.1"/>
    <property type="molecule type" value="Genomic_DNA"/>
</dbReference>
<protein>
    <submittedName>
        <fullName evidence="3">Uncharacterized protein</fullName>
    </submittedName>
</protein>
<dbReference type="Proteomes" id="UP000007115">
    <property type="component" value="Unassembled WGS sequence"/>
</dbReference>
<evidence type="ECO:0000256" key="2">
    <source>
        <dbReference type="SAM" id="MobiDB-lite"/>
    </source>
</evidence>
<reference evidence="3 4" key="1">
    <citation type="journal article" date="2011" name="Genome Biol.">
        <title>Comparative genome sequence analysis underscores mycoparasitism as the ancestral life style of Trichoderma.</title>
        <authorList>
            <person name="Kubicek C.P."/>
            <person name="Herrera-Estrella A."/>
            <person name="Seidl-Seiboth V."/>
            <person name="Martinez D.A."/>
            <person name="Druzhinina I.S."/>
            <person name="Thon M."/>
            <person name="Zeilinger S."/>
            <person name="Casas-Flores S."/>
            <person name="Horwitz B.A."/>
            <person name="Mukherjee P.K."/>
            <person name="Mukherjee M."/>
            <person name="Kredics L."/>
            <person name="Alcaraz L.D."/>
            <person name="Aerts A."/>
            <person name="Antal Z."/>
            <person name="Atanasova L."/>
            <person name="Cervantes-Badillo M.G."/>
            <person name="Challacombe J."/>
            <person name="Chertkov O."/>
            <person name="McCluskey K."/>
            <person name="Coulpier F."/>
            <person name="Deshpande N."/>
            <person name="von Doehren H."/>
            <person name="Ebbole D.J."/>
            <person name="Esquivel-Naranjo E.U."/>
            <person name="Fekete E."/>
            <person name="Flipphi M."/>
            <person name="Glaser F."/>
            <person name="Gomez-Rodriguez E.Y."/>
            <person name="Gruber S."/>
            <person name="Han C."/>
            <person name="Henrissat B."/>
            <person name="Hermosa R."/>
            <person name="Hernandez-Onate M."/>
            <person name="Karaffa L."/>
            <person name="Kosti I."/>
            <person name="Le Crom S."/>
            <person name="Lindquist E."/>
            <person name="Lucas S."/>
            <person name="Luebeck M."/>
            <person name="Luebeck P.S."/>
            <person name="Margeot A."/>
            <person name="Metz B."/>
            <person name="Misra M."/>
            <person name="Nevalainen H."/>
            <person name="Omann M."/>
            <person name="Packer N."/>
            <person name="Perrone G."/>
            <person name="Uresti-Rivera E.E."/>
            <person name="Salamov A."/>
            <person name="Schmoll M."/>
            <person name="Seiboth B."/>
            <person name="Shapiro H."/>
            <person name="Sukno S."/>
            <person name="Tamayo-Ramos J.A."/>
            <person name="Tisch D."/>
            <person name="Wiest A."/>
            <person name="Wilkinson H.H."/>
            <person name="Zhang M."/>
            <person name="Coutinho P.M."/>
            <person name="Kenerley C.M."/>
            <person name="Monte E."/>
            <person name="Baker S.E."/>
            <person name="Grigoriev I.V."/>
        </authorList>
    </citation>
    <scope>NUCLEOTIDE SEQUENCE [LARGE SCALE GENOMIC DNA]</scope>
    <source>
        <strain evidence="4">Gv29-8 / FGSC 10586</strain>
    </source>
</reference>
<keyword evidence="1" id="KW-0175">Coiled coil</keyword>
<keyword evidence="4" id="KW-1185">Reference proteome</keyword>
<organism evidence="3 4">
    <name type="scientific">Hypocrea virens (strain Gv29-8 / FGSC 10586)</name>
    <name type="common">Gliocladium virens</name>
    <name type="synonym">Trichoderma virens</name>
    <dbReference type="NCBI Taxonomy" id="413071"/>
    <lineage>
        <taxon>Eukaryota</taxon>
        <taxon>Fungi</taxon>
        <taxon>Dikarya</taxon>
        <taxon>Ascomycota</taxon>
        <taxon>Pezizomycotina</taxon>
        <taxon>Sordariomycetes</taxon>
        <taxon>Hypocreomycetidae</taxon>
        <taxon>Hypocreales</taxon>
        <taxon>Hypocreaceae</taxon>
        <taxon>Trichoderma</taxon>
    </lineage>
</organism>
<dbReference type="InParanoid" id="G9NAT9"/>
<dbReference type="GeneID" id="25796686"/>
<feature type="compositionally biased region" description="Low complexity" evidence="2">
    <location>
        <begin position="268"/>
        <end position="279"/>
    </location>
</feature>
<feature type="compositionally biased region" description="Pro residues" evidence="2">
    <location>
        <begin position="238"/>
        <end position="252"/>
    </location>
</feature>
<dbReference type="OMA" id="PHREHEK"/>
<feature type="compositionally biased region" description="Low complexity" evidence="2">
    <location>
        <begin position="297"/>
        <end position="306"/>
    </location>
</feature>
<evidence type="ECO:0000256" key="1">
    <source>
        <dbReference type="SAM" id="Coils"/>
    </source>
</evidence>
<dbReference type="VEuPathDB" id="FungiDB:TRIVIDRAFT_65225"/>
<sequence length="372" mass="41394">MSLHQRVSANSGRRASVSYSAHSAPFVISDHEQRLLDSLNAAHTELNKTNSERDRYLSLLEQANKKLAEATATITDLKAQNQTLNQTFKESVASLQEKQDHVKEENDRLIFENGALSREFADLKVKFSNLTRQYNSLSGTAPVFPSSAANDLAGAVPERPKLSRSSSKKERKEDRDRDRDREERSRVRDKEKSRDREKEDKREREKDKDKEKDKEKEKKEHKAEKERLSRRFEERRAAPPPAPAPAPPPPPIANRRNSFIEGWGPGGRSSSASGSSTRSYTNGPNGPNGLHSPLSPLGPHGLNGHNGHNGHIGHVQVPVVTPGNKLPYANVPRTATNPMTPRIYSVAGSTAAVFDDDGSYEDGNYHAYPISR</sequence>
<accession>G9NAT9</accession>
<gene>
    <name evidence="3" type="ORF">TRIVIDRAFT_65225</name>
</gene>
<feature type="compositionally biased region" description="Basic and acidic residues" evidence="2">
    <location>
        <begin position="167"/>
        <end position="237"/>
    </location>
</feature>
<feature type="coiled-coil region" evidence="1">
    <location>
        <begin position="46"/>
        <end position="87"/>
    </location>
</feature>
<comment type="caution">
    <text evidence="3">The sequence shown here is derived from an EMBL/GenBank/DDBJ whole genome shotgun (WGS) entry which is preliminary data.</text>
</comment>
<evidence type="ECO:0000313" key="4">
    <source>
        <dbReference type="Proteomes" id="UP000007115"/>
    </source>
</evidence>